<gene>
    <name evidence="1" type="ORF">POCTA_138.1.T0410262</name>
</gene>
<keyword evidence="2" id="KW-1185">Reference proteome</keyword>
<protein>
    <submittedName>
        <fullName evidence="1">Uncharacterized protein</fullName>
    </submittedName>
</protein>
<dbReference type="OrthoDB" id="299403at2759"/>
<name>A0A8S1UBY1_PAROT</name>
<accession>A0A8S1UBY1</accession>
<proteinExistence type="predicted"/>
<comment type="caution">
    <text evidence="1">The sequence shown here is derived from an EMBL/GenBank/DDBJ whole genome shotgun (WGS) entry which is preliminary data.</text>
</comment>
<evidence type="ECO:0000313" key="2">
    <source>
        <dbReference type="Proteomes" id="UP000683925"/>
    </source>
</evidence>
<organism evidence="1 2">
    <name type="scientific">Paramecium octaurelia</name>
    <dbReference type="NCBI Taxonomy" id="43137"/>
    <lineage>
        <taxon>Eukaryota</taxon>
        <taxon>Sar</taxon>
        <taxon>Alveolata</taxon>
        <taxon>Ciliophora</taxon>
        <taxon>Intramacronucleata</taxon>
        <taxon>Oligohymenophorea</taxon>
        <taxon>Peniculida</taxon>
        <taxon>Parameciidae</taxon>
        <taxon>Paramecium</taxon>
    </lineage>
</organism>
<evidence type="ECO:0000313" key="1">
    <source>
        <dbReference type="EMBL" id="CAD8162435.1"/>
    </source>
</evidence>
<dbReference type="AlphaFoldDB" id="A0A8S1UBY1"/>
<dbReference type="EMBL" id="CAJJDP010000041">
    <property type="protein sequence ID" value="CAD8162435.1"/>
    <property type="molecule type" value="Genomic_DNA"/>
</dbReference>
<dbReference type="OMA" id="ETAPAMC"/>
<reference evidence="1" key="1">
    <citation type="submission" date="2021-01" db="EMBL/GenBank/DDBJ databases">
        <authorList>
            <consortium name="Genoscope - CEA"/>
            <person name="William W."/>
        </authorList>
    </citation>
    <scope>NUCLEOTIDE SEQUENCE</scope>
</reference>
<sequence>MDRELIIDCQHNQDTISLQQNQTRKTQHDILLKKSSPCLHFQQAKYGTRQPIQLKNPLLIKSLFQTQKFFKQRDSSLPICTLKTLPAQPIFSYQTDRIHSKCPAFKSIRLKSGFKQSKHSNEGQIRIETAPAMCRNPKIKTKRILIIQE</sequence>
<dbReference type="Proteomes" id="UP000683925">
    <property type="component" value="Unassembled WGS sequence"/>
</dbReference>